<dbReference type="SUPFAM" id="SSF55347">
    <property type="entry name" value="Glyceraldehyde-3-phosphate dehydrogenase-like, C-terminal domain"/>
    <property type="match status" value="1"/>
</dbReference>
<dbReference type="Gene3D" id="3.40.50.720">
    <property type="entry name" value="NAD(P)-binding Rossmann-like Domain"/>
    <property type="match status" value="1"/>
</dbReference>
<dbReference type="GO" id="GO:0000166">
    <property type="term" value="F:nucleotide binding"/>
    <property type="evidence" value="ECO:0007669"/>
    <property type="project" value="InterPro"/>
</dbReference>
<feature type="domain" description="Gfo/Idh/MocA-like oxidoreductase N-terminal" evidence="1">
    <location>
        <begin position="27"/>
        <end position="148"/>
    </location>
</feature>
<dbReference type="InterPro" id="IPR036291">
    <property type="entry name" value="NAD(P)-bd_dom_sf"/>
</dbReference>
<gene>
    <name evidence="3" type="ordered locus">LD85_2596</name>
</gene>
<dbReference type="InterPro" id="IPR052515">
    <property type="entry name" value="Gfo/Idh/MocA_Oxidoreductase"/>
</dbReference>
<dbReference type="RefSeq" id="WP_012953215.1">
    <property type="nucleotide sequence ID" value="NC_013769.1"/>
</dbReference>
<dbReference type="KEGG" id="sii:LD85_2596"/>
<dbReference type="Proteomes" id="UP000001404">
    <property type="component" value="Chromosome"/>
</dbReference>
<accession>D2PFV3</accession>
<evidence type="ECO:0000313" key="3">
    <source>
        <dbReference type="EMBL" id="ADB88219.1"/>
    </source>
</evidence>
<evidence type="ECO:0000313" key="4">
    <source>
        <dbReference type="Proteomes" id="UP000001404"/>
    </source>
</evidence>
<evidence type="ECO:0000259" key="2">
    <source>
        <dbReference type="Pfam" id="PF02894"/>
    </source>
</evidence>
<evidence type="ECO:0000259" key="1">
    <source>
        <dbReference type="Pfam" id="PF01408"/>
    </source>
</evidence>
<protein>
    <submittedName>
        <fullName evidence="3">Oxidoreductase domain protein</fullName>
    </submittedName>
</protein>
<dbReference type="Pfam" id="PF01408">
    <property type="entry name" value="GFO_IDH_MocA"/>
    <property type="match status" value="1"/>
</dbReference>
<dbReference type="Gene3D" id="3.30.360.10">
    <property type="entry name" value="Dihydrodipicolinate Reductase, domain 2"/>
    <property type="match status" value="1"/>
</dbReference>
<name>D2PFV3_SACI9</name>
<dbReference type="InterPro" id="IPR000683">
    <property type="entry name" value="Gfo/Idh/MocA-like_OxRdtase_N"/>
</dbReference>
<reference evidence="4" key="1">
    <citation type="journal article" date="2009" name="Proc. Natl. Acad. Sci. U.S.A.">
        <title>Biogeography of the Sulfolobus islandicus pan-genome.</title>
        <authorList>
            <person name="Reno M.L."/>
            <person name="Held N.L."/>
            <person name="Fields C.J."/>
            <person name="Burke P.V."/>
            <person name="Whitaker R.J."/>
        </authorList>
    </citation>
    <scope>NUCLEOTIDE SEQUENCE [LARGE SCALE GENOMIC DNA]</scope>
    <source>
        <strain evidence="4">L.D.8.5 / Lassen #2</strain>
    </source>
</reference>
<dbReference type="Pfam" id="PF02894">
    <property type="entry name" value="GFO_IDH_MocA_C"/>
    <property type="match status" value="1"/>
</dbReference>
<sequence>MKQFLPKREDYIIFILIFNSQYMSKRIGVAVVGLGSIGKTHVKALKDLEKETEFVKLVAVVDQIKAIAEKIGSEYGTPYYTTIDEVLRNSEVDVISIATPSYLHAPQAILAIEYGKHVIVEKPMATTLAGSREMVSRAERNEVKLGVIFQERYAPDIRRLKNDILKELGRIYLIESELKWYRDMKGYYKRDEIARSWRGMWNTEGGGVMTNQGIHTIDLMIWLNGEVEEVSGFVDNLTHDGIEVEDTAVAIMRYKNGALGTISQTVSMKPTTYQYRKIRVNGSNGFVEITDGSLSTVAIEGKIEESKSSVEYKKETIAQPCNLHKELLRDFLRALSEDNDFPINGKEGMKSLEVIKAVYLSSVNRQVVKLPLDVRIVV</sequence>
<dbReference type="PANTHER" id="PTHR43249">
    <property type="entry name" value="UDP-N-ACETYL-2-AMINO-2-DEOXY-D-GLUCURONATE OXIDASE"/>
    <property type="match status" value="1"/>
</dbReference>
<proteinExistence type="predicted"/>
<dbReference type="AlphaFoldDB" id="D2PFV3"/>
<organism evidence="3 4">
    <name type="scientific">Saccharolobus islandicus (strain L.D.8.5 / Lassen #2)</name>
    <name type="common">Sulfolobus islandicus</name>
    <dbReference type="NCBI Taxonomy" id="425944"/>
    <lineage>
        <taxon>Archaea</taxon>
        <taxon>Thermoproteota</taxon>
        <taxon>Thermoprotei</taxon>
        <taxon>Sulfolobales</taxon>
        <taxon>Sulfolobaceae</taxon>
        <taxon>Saccharolobus</taxon>
    </lineage>
</organism>
<dbReference type="InterPro" id="IPR004104">
    <property type="entry name" value="Gfo/Idh/MocA-like_OxRdtase_C"/>
</dbReference>
<dbReference type="PANTHER" id="PTHR43249:SF1">
    <property type="entry name" value="D-GLUCOSIDE 3-DEHYDROGENASE"/>
    <property type="match status" value="1"/>
</dbReference>
<feature type="domain" description="Gfo/Idh/MocA-like oxidoreductase C-terminal" evidence="2">
    <location>
        <begin position="167"/>
        <end position="370"/>
    </location>
</feature>
<dbReference type="HOGENOM" id="CLU_023194_1_0_2"/>
<dbReference type="EMBL" id="CP001731">
    <property type="protein sequence ID" value="ADB88219.1"/>
    <property type="molecule type" value="Genomic_DNA"/>
</dbReference>
<dbReference type="SUPFAM" id="SSF51735">
    <property type="entry name" value="NAD(P)-binding Rossmann-fold domains"/>
    <property type="match status" value="1"/>
</dbReference>